<evidence type="ECO:0000313" key="2">
    <source>
        <dbReference type="Proteomes" id="UP001500353"/>
    </source>
</evidence>
<protein>
    <submittedName>
        <fullName evidence="1">Uncharacterized protein</fullName>
    </submittedName>
</protein>
<organism evidence="1 2">
    <name type="scientific">Chryseobacterium ginsengisoli</name>
    <dbReference type="NCBI Taxonomy" id="363853"/>
    <lineage>
        <taxon>Bacteria</taxon>
        <taxon>Pseudomonadati</taxon>
        <taxon>Bacteroidota</taxon>
        <taxon>Flavobacteriia</taxon>
        <taxon>Flavobacteriales</taxon>
        <taxon>Weeksellaceae</taxon>
        <taxon>Chryseobacterium group</taxon>
        <taxon>Chryseobacterium</taxon>
    </lineage>
</organism>
<proteinExistence type="predicted"/>
<dbReference type="RefSeq" id="WP_345200089.1">
    <property type="nucleotide sequence ID" value="NZ_BAABHX010000001.1"/>
</dbReference>
<sequence>MNPFRDYQTDFLAYLFFMDKTHYNEDSYSQMKIELTDRNFNFENFNQELYIRLVVKDLFSGWEKQVRKMFSELMINGWNFKQPLDYKYSWGRLTFRGFHTEVSPKTEQILEKYIIIFESTCGNCGSRKSVESYGDYYFCKKCYLKHLKKFRISNIDRNGFSYFDKKKNHVFWSEINNIEWKTDGYDSFHIILKKLSPEEEITKDDNEKDYIFFSNESFNFFKLLRKIPATLLTETQYKDINELCNSLKKCIICNRKSILSTVINKKCLVCKTLTEKLEDPTERNLNRFKSKQGIIDYEKKHFRQTLRNITFFKYQYKTDMSFK</sequence>
<evidence type="ECO:0000313" key="1">
    <source>
        <dbReference type="EMBL" id="GAA5084771.1"/>
    </source>
</evidence>
<accession>A0ABP9LXL0</accession>
<dbReference type="Proteomes" id="UP001500353">
    <property type="component" value="Unassembled WGS sequence"/>
</dbReference>
<keyword evidence="2" id="KW-1185">Reference proteome</keyword>
<name>A0ABP9LXL0_9FLAO</name>
<dbReference type="EMBL" id="BAABHX010000001">
    <property type="protein sequence ID" value="GAA5084771.1"/>
    <property type="molecule type" value="Genomic_DNA"/>
</dbReference>
<gene>
    <name evidence="1" type="ORF">GCM10023210_04920</name>
</gene>
<reference evidence="2" key="1">
    <citation type="journal article" date="2019" name="Int. J. Syst. Evol. Microbiol.">
        <title>The Global Catalogue of Microorganisms (GCM) 10K type strain sequencing project: providing services to taxonomists for standard genome sequencing and annotation.</title>
        <authorList>
            <consortium name="The Broad Institute Genomics Platform"/>
            <consortium name="The Broad Institute Genome Sequencing Center for Infectious Disease"/>
            <person name="Wu L."/>
            <person name="Ma J."/>
        </authorList>
    </citation>
    <scope>NUCLEOTIDE SEQUENCE [LARGE SCALE GENOMIC DNA]</scope>
    <source>
        <strain evidence="2">JCM 18019</strain>
    </source>
</reference>
<comment type="caution">
    <text evidence="1">The sequence shown here is derived from an EMBL/GenBank/DDBJ whole genome shotgun (WGS) entry which is preliminary data.</text>
</comment>